<dbReference type="GO" id="GO:0005634">
    <property type="term" value="C:nucleus"/>
    <property type="evidence" value="ECO:0007669"/>
    <property type="project" value="UniProtKB-SubCell"/>
</dbReference>
<dbReference type="Pfam" id="PF02825">
    <property type="entry name" value="WWE"/>
    <property type="match status" value="1"/>
</dbReference>
<evidence type="ECO:0000259" key="13">
    <source>
        <dbReference type="PROSITE" id="PS50103"/>
    </source>
</evidence>
<gene>
    <name evidence="16" type="primary">PARP12</name>
    <name evidence="18" type="synonym">LOC108279671</name>
</gene>
<feature type="compositionally biased region" description="Low complexity" evidence="12">
    <location>
        <begin position="1089"/>
        <end position="1099"/>
    </location>
</feature>
<feature type="region of interest" description="Disordered" evidence="12">
    <location>
        <begin position="849"/>
        <end position="898"/>
    </location>
</feature>
<dbReference type="EMBL" id="JT406458">
    <property type="protein sequence ID" value="AHH37598.1"/>
    <property type="molecule type" value="mRNA"/>
</dbReference>
<reference evidence="17" key="2">
    <citation type="journal article" date="2016" name="Nat. Commun.">
        <title>The channel catfish genome sequence provides insights into the evolution of scale formation in teleosts.</title>
        <authorList>
            <person name="Liu Z."/>
            <person name="Liu S."/>
            <person name="Yao J."/>
            <person name="Bao L."/>
            <person name="Zhang J."/>
            <person name="Li Y."/>
            <person name="Jiang C."/>
            <person name="Sun L."/>
            <person name="Wang R."/>
            <person name="Zhang Y."/>
            <person name="Zhou T."/>
            <person name="Zeng Q."/>
            <person name="Fu Q."/>
            <person name="Gao S."/>
            <person name="Li N."/>
            <person name="Koren S."/>
            <person name="Jiang Y."/>
            <person name="Zimin A."/>
            <person name="Xu P."/>
            <person name="Phillippy A.M."/>
            <person name="Geng X."/>
            <person name="Song L."/>
            <person name="Sun F."/>
            <person name="Li C."/>
            <person name="Wang X."/>
            <person name="Chen A."/>
            <person name="Jin Y."/>
            <person name="Yuan Z."/>
            <person name="Yang Y."/>
            <person name="Tan S."/>
            <person name="Peatman E."/>
            <person name="Lu J."/>
            <person name="Qin Z."/>
            <person name="Dunham R."/>
            <person name="Li Z."/>
            <person name="Sonstegard T."/>
            <person name="Feng J."/>
            <person name="Danzmann R.G."/>
            <person name="Schroeder S."/>
            <person name="Scheffler B."/>
            <person name="Duke M.V."/>
            <person name="Ballard L."/>
            <person name="Kucuktas H."/>
            <person name="Kaltenboeck L."/>
            <person name="Liu H."/>
            <person name="Armbruster J."/>
            <person name="Xie Y."/>
            <person name="Kirby M.L."/>
            <person name="Tian Y."/>
            <person name="Flanagan M.E."/>
            <person name="Mu W."/>
            <person name="Waldbieser G.C."/>
        </authorList>
    </citation>
    <scope>NUCLEOTIDE SEQUENCE [LARGE SCALE GENOMIC DNA]</scope>
    <source>
        <strain evidence="17">SDA103</strain>
    </source>
</reference>
<evidence type="ECO:0000256" key="7">
    <source>
        <dbReference type="ARBA" id="ARBA00022771"/>
    </source>
</evidence>
<feature type="region of interest" description="Disordered" evidence="12">
    <location>
        <begin position="951"/>
        <end position="974"/>
    </location>
</feature>
<dbReference type="SUPFAM" id="SSF117839">
    <property type="entry name" value="WWE domain"/>
    <property type="match status" value="1"/>
</dbReference>
<evidence type="ECO:0000256" key="9">
    <source>
        <dbReference type="ARBA" id="ARBA00023242"/>
    </source>
</evidence>
<feature type="domain" description="PARP catalytic" evidence="15">
    <location>
        <begin position="451"/>
        <end position="665"/>
    </location>
</feature>
<dbReference type="Pfam" id="PF25261">
    <property type="entry name" value="zf-CCCH_PARP12"/>
    <property type="match status" value="1"/>
</dbReference>
<dbReference type="SMART" id="SM00356">
    <property type="entry name" value="ZnF_C3H1"/>
    <property type="match status" value="3"/>
</dbReference>
<feature type="domain" description="C3H1-type" evidence="13">
    <location>
        <begin position="248"/>
        <end position="275"/>
    </location>
</feature>
<dbReference type="Gene3D" id="3.30.720.50">
    <property type="match status" value="1"/>
</dbReference>
<evidence type="ECO:0000259" key="14">
    <source>
        <dbReference type="PROSITE" id="PS50918"/>
    </source>
</evidence>
<evidence type="ECO:0000256" key="4">
    <source>
        <dbReference type="ARBA" id="ARBA00022553"/>
    </source>
</evidence>
<keyword evidence="4" id="KW-0597">Phosphoprotein</keyword>
<dbReference type="OrthoDB" id="6133115at2759"/>
<dbReference type="InterPro" id="IPR004170">
    <property type="entry name" value="WWE_dom"/>
</dbReference>
<feature type="compositionally biased region" description="Polar residues" evidence="12">
    <location>
        <begin position="1039"/>
        <end position="1055"/>
    </location>
</feature>
<feature type="region of interest" description="Disordered" evidence="12">
    <location>
        <begin position="1015"/>
        <end position="1141"/>
    </location>
</feature>
<dbReference type="InterPro" id="IPR057602">
    <property type="entry name" value="Zfn-CCCH_PARP12"/>
</dbReference>
<dbReference type="PROSITE" id="PS50103">
    <property type="entry name" value="ZF_C3H1"/>
    <property type="match status" value="2"/>
</dbReference>
<accession>W5U6P7</accession>
<dbReference type="InterPro" id="IPR000571">
    <property type="entry name" value="Znf_CCCH"/>
</dbReference>
<evidence type="ECO:0000313" key="18">
    <source>
        <dbReference type="RefSeq" id="XP_017349494.1"/>
    </source>
</evidence>
<dbReference type="Pfam" id="PF00644">
    <property type="entry name" value="PARP"/>
    <property type="match status" value="1"/>
</dbReference>
<dbReference type="InterPro" id="IPR012317">
    <property type="entry name" value="Poly(ADP-ribose)pol_cat_dom"/>
</dbReference>
<keyword evidence="6" id="KW-0677">Repeat</keyword>
<reference evidence="18" key="3">
    <citation type="submission" date="2025-04" db="UniProtKB">
        <authorList>
            <consortium name="RefSeq"/>
        </authorList>
    </citation>
    <scope>IDENTIFICATION</scope>
    <source>
        <tissue evidence="18">Blood</tissue>
    </source>
</reference>
<dbReference type="PROSITE" id="PS51059">
    <property type="entry name" value="PARP_CATALYTIC"/>
    <property type="match status" value="1"/>
</dbReference>
<dbReference type="PANTHER" id="PTHR45740">
    <property type="entry name" value="POLY [ADP-RIBOSE] POLYMERASE"/>
    <property type="match status" value="1"/>
</dbReference>
<feature type="domain" description="WWE" evidence="14">
    <location>
        <begin position="334"/>
        <end position="424"/>
    </location>
</feature>
<reference evidence="16" key="1">
    <citation type="journal article" date="2012" name="BMC Genomics">
        <title>Efficient assembly and annotation of the transcriptome of catfish by RNA-Seq analysis of a doubled haploid homozygote.</title>
        <authorList>
            <person name="Liu S."/>
            <person name="Zhang Y."/>
            <person name="Zhou Z."/>
            <person name="Waldbieser G."/>
            <person name="Sun F."/>
            <person name="Lu J."/>
            <person name="Zhang J."/>
            <person name="Jiang Y."/>
            <person name="Zhang H."/>
            <person name="Wang X."/>
            <person name="Rajendran K.V."/>
            <person name="Khoo L."/>
            <person name="Kucuktas H."/>
            <person name="Peatman E."/>
            <person name="Liu Z."/>
        </authorList>
    </citation>
    <scope>NUCLEOTIDE SEQUENCE</scope>
    <source>
        <tissue evidence="16">Mixed</tissue>
    </source>
</reference>
<dbReference type="GO" id="GO:1990404">
    <property type="term" value="F:NAD+-protein mono-ADP-ribosyltransferase activity"/>
    <property type="evidence" value="ECO:0007669"/>
    <property type="project" value="TreeGrafter"/>
</dbReference>
<comment type="similarity">
    <text evidence="10">Belongs to the ARTD/PARP family.</text>
</comment>
<feature type="compositionally biased region" description="Low complexity" evidence="12">
    <location>
        <begin position="867"/>
        <end position="882"/>
    </location>
</feature>
<evidence type="ECO:0000259" key="15">
    <source>
        <dbReference type="PROSITE" id="PS51059"/>
    </source>
</evidence>
<name>W5U6P7_ICTPU</name>
<evidence type="ECO:0000256" key="6">
    <source>
        <dbReference type="ARBA" id="ARBA00022737"/>
    </source>
</evidence>
<feature type="zinc finger region" description="C3H1-type" evidence="11">
    <location>
        <begin position="80"/>
        <end position="101"/>
    </location>
</feature>
<proteinExistence type="evidence at transcript level"/>
<dbReference type="GO" id="GO:0003950">
    <property type="term" value="F:NAD+ poly-ADP-ribosyltransferase activity"/>
    <property type="evidence" value="ECO:0007669"/>
    <property type="project" value="InterPro"/>
</dbReference>
<dbReference type="RefSeq" id="XP_017349494.1">
    <property type="nucleotide sequence ID" value="XM_017494005.2"/>
</dbReference>
<feature type="compositionally biased region" description="Basic and acidic residues" evidence="12">
    <location>
        <begin position="820"/>
        <end position="830"/>
    </location>
</feature>
<evidence type="ECO:0000256" key="8">
    <source>
        <dbReference type="ARBA" id="ARBA00022833"/>
    </source>
</evidence>
<evidence type="ECO:0000256" key="1">
    <source>
        <dbReference type="ARBA" id="ARBA00004123"/>
    </source>
</evidence>
<feature type="compositionally biased region" description="Polar residues" evidence="12">
    <location>
        <begin position="1075"/>
        <end position="1084"/>
    </location>
</feature>
<dbReference type="PROSITE" id="PS50918">
    <property type="entry name" value="WWE"/>
    <property type="match status" value="1"/>
</dbReference>
<protein>
    <submittedName>
        <fullName evidence="16">Poly [ADP-ribose] polymerase 12</fullName>
    </submittedName>
    <submittedName>
        <fullName evidence="18">Protein mono-ADP-ribosyltransferase PARP12</fullName>
    </submittedName>
</protein>
<dbReference type="GO" id="GO:0008270">
    <property type="term" value="F:zinc ion binding"/>
    <property type="evidence" value="ECO:0007669"/>
    <property type="project" value="UniProtKB-KW"/>
</dbReference>
<dbReference type="Pfam" id="PF23466">
    <property type="entry name" value="WWE_4"/>
    <property type="match status" value="1"/>
</dbReference>
<dbReference type="InterPro" id="IPR037197">
    <property type="entry name" value="WWE_dom_sf"/>
</dbReference>
<feature type="compositionally biased region" description="Polar residues" evidence="12">
    <location>
        <begin position="883"/>
        <end position="898"/>
    </location>
</feature>
<dbReference type="Gene3D" id="3.90.228.10">
    <property type="match status" value="1"/>
</dbReference>
<feature type="region of interest" description="Disordered" evidence="12">
    <location>
        <begin position="800"/>
        <end position="835"/>
    </location>
</feature>
<feature type="compositionally biased region" description="Low complexity" evidence="12">
    <location>
        <begin position="1024"/>
        <end position="1038"/>
    </location>
</feature>
<evidence type="ECO:0000256" key="12">
    <source>
        <dbReference type="SAM" id="MobiDB-lite"/>
    </source>
</evidence>
<dbReference type="InterPro" id="IPR051712">
    <property type="entry name" value="ARTD-AVP"/>
</dbReference>
<evidence type="ECO:0000256" key="11">
    <source>
        <dbReference type="PROSITE-ProRule" id="PRU00723"/>
    </source>
</evidence>
<dbReference type="SUPFAM" id="SSF56399">
    <property type="entry name" value="ADP-ribosylation"/>
    <property type="match status" value="1"/>
</dbReference>
<dbReference type="AlphaFoldDB" id="W5U6P7"/>
<keyword evidence="17" id="KW-1185">Reference proteome</keyword>
<sequence>MAEETIVIKVICDHLGCVEYDELLQMAEVEDLENVIKNSDVFTVIQPRNHQNKSKKILVTTNIRRCRARECQESCADLHLCKFYLVGQCNAQRCKYGHSLETEHNSRVLRKHSLHDLSKDQLRVLLLLNDSSLLPNVCVSYNKGSGEFGNCPDKEACDRLHVCEKYIRGLCDGSVECNRCHDFFEPHPTKAFQAKGVASHLIKSLLLIYRSILTLKDHRYARDKPAVRSKENPQSSNRAGVYQSLQSNAVNEICLSFIRGSCKYGDKCWRVHFGVPYKWEVEVDEVWMDLPDNEVIERDYCDPAKIHSVGSEPVCFDTMMHGLHRVRRLSTVSSVIEPSFSHTTKWVWYWENEYNKWIPYGSIKEMHRLSCINSEALEKKYLQFLENNSHDVLKFSAGKQFYELNFRDMKQRNEMSHTERTVRRRPSFVSLFDVRTARTRRGPNTYTHTGVPGFWDKTAIPESGFQRVLLDASHKDYVRVQEHFKKTMKDFSILRIERVQNKELWVDFQTKRERMKKANSHKKYAEGERLLFHGTNANSVDAICLQNFDMRVSGANGTVYGQGSYFARDAKYSNDYADRYGERSMFACRVLVGQYTKGASHYRRPPAKDTAGNLYDSCVNDVREPTIYVVFDRPQVYPEFLITYEKTRFPEEISIIPSNCTANVSTCNSVFDDVSQTASGIISSPHKVNNITFGSTCTGETLAAASIPITGNSFFSALGSPVKPEKDVSLDTQTDDTNSLNVAQKSGLCVRSKTTQGLTSLSRLLKESDRALCTSVKIPVFSGSDRLLIAVEPSLTDNSIQSGIAKNPQESSTVCASDLSTERMSQRSRQDSQNAARLRSLEFAKAMTDTMDPFSPSSDKARIPDASSTSSVSISEMESKSSMPYNTSCSSALNKSPSDGSLSGSLASFYETRSCENTSQRFNAVDDVFNVSQPAGVISTSSPREAYITSASTSTGEEFLTSKPAQGSTSLSYTGLSRKSGQDLLASVKIPVSSHSDNQLLISGKSSVTDKSIHCKLSPNPDLVTTQNSQSSQQVSQTPAARSTIPSSTATLRNLSSDASSASSHSEKESKISVKYQTSSFSADKQSHSDGSLSSSSVSFYEMQPVAFSSKPTPPKAPKEAEQQQKNILQAQRARKPCVVQ</sequence>
<evidence type="ECO:0000256" key="10">
    <source>
        <dbReference type="ARBA" id="ARBA00024347"/>
    </source>
</evidence>
<dbReference type="PANTHER" id="PTHR45740:SF15">
    <property type="entry name" value="ZINC FINGER CCCH TYPE DOMAIN CONTAINING 1-LIKE"/>
    <property type="match status" value="1"/>
</dbReference>
<evidence type="ECO:0000313" key="17">
    <source>
        <dbReference type="Proteomes" id="UP000221080"/>
    </source>
</evidence>
<feature type="compositionally biased region" description="Polar residues" evidence="12">
    <location>
        <begin position="800"/>
        <end position="819"/>
    </location>
</feature>
<keyword evidence="7 11" id="KW-0863">Zinc-finger</keyword>
<dbReference type="CDD" id="cd01439">
    <property type="entry name" value="TCCD_inducible_PARP_like"/>
    <property type="match status" value="1"/>
</dbReference>
<evidence type="ECO:0000256" key="3">
    <source>
        <dbReference type="ARBA" id="ARBA00022490"/>
    </source>
</evidence>
<evidence type="ECO:0000256" key="2">
    <source>
        <dbReference type="ARBA" id="ARBA00004496"/>
    </source>
</evidence>
<keyword evidence="9" id="KW-0539">Nucleus</keyword>
<comment type="subcellular location">
    <subcellularLocation>
        <location evidence="2">Cytoplasm</location>
    </subcellularLocation>
    <subcellularLocation>
        <location evidence="1">Nucleus</location>
    </subcellularLocation>
</comment>
<keyword evidence="3" id="KW-0963">Cytoplasm</keyword>
<dbReference type="GeneID" id="108279671"/>
<organism evidence="16">
    <name type="scientific">Ictalurus punctatus</name>
    <name type="common">Channel catfish</name>
    <name type="synonym">Silurus punctatus</name>
    <dbReference type="NCBI Taxonomy" id="7998"/>
    <lineage>
        <taxon>Eukaryota</taxon>
        <taxon>Metazoa</taxon>
        <taxon>Chordata</taxon>
        <taxon>Craniata</taxon>
        <taxon>Vertebrata</taxon>
        <taxon>Euteleostomi</taxon>
        <taxon>Actinopterygii</taxon>
        <taxon>Neopterygii</taxon>
        <taxon>Teleostei</taxon>
        <taxon>Ostariophysi</taxon>
        <taxon>Siluriformes</taxon>
        <taxon>Ictaluridae</taxon>
        <taxon>Ictalurus</taxon>
    </lineage>
</organism>
<dbReference type="Proteomes" id="UP000221080">
    <property type="component" value="Chromosome 19"/>
</dbReference>
<keyword evidence="5 11" id="KW-0479">Metal-binding</keyword>
<keyword evidence="8 11" id="KW-0862">Zinc</keyword>
<feature type="zinc finger region" description="C3H1-type" evidence="11">
    <location>
        <begin position="248"/>
        <end position="275"/>
    </location>
</feature>
<feature type="domain" description="C3H1-type" evidence="13">
    <location>
        <begin position="80"/>
        <end position="101"/>
    </location>
</feature>
<evidence type="ECO:0000256" key="5">
    <source>
        <dbReference type="ARBA" id="ARBA00022723"/>
    </source>
</evidence>
<dbReference type="KEGG" id="ipu:108279671"/>
<dbReference type="GO" id="GO:0005737">
    <property type="term" value="C:cytoplasm"/>
    <property type="evidence" value="ECO:0007669"/>
    <property type="project" value="UniProtKB-SubCell"/>
</dbReference>
<evidence type="ECO:0000313" key="16">
    <source>
        <dbReference type="EMBL" id="AHH37598.1"/>
    </source>
</evidence>
<feature type="compositionally biased region" description="Polar residues" evidence="12">
    <location>
        <begin position="963"/>
        <end position="974"/>
    </location>
</feature>